<evidence type="ECO:0000256" key="4">
    <source>
        <dbReference type="ARBA" id="ARBA00047645"/>
    </source>
</evidence>
<dbReference type="GO" id="GO:0003998">
    <property type="term" value="F:acylphosphatase activity"/>
    <property type="evidence" value="ECO:0007669"/>
    <property type="project" value="UniProtKB-EC"/>
</dbReference>
<dbReference type="AlphaFoldDB" id="A0A1H4LUY8"/>
<dbReference type="STRING" id="402596.SAMN04489844_0971"/>
<evidence type="ECO:0000256" key="1">
    <source>
        <dbReference type="ARBA" id="ARBA00005614"/>
    </source>
</evidence>
<dbReference type="EC" id="3.6.1.7" evidence="2 5"/>
<dbReference type="Gene3D" id="3.30.70.100">
    <property type="match status" value="1"/>
</dbReference>
<dbReference type="InterPro" id="IPR001792">
    <property type="entry name" value="Acylphosphatase-like_dom"/>
</dbReference>
<accession>A0A1H4LUY8</accession>
<feature type="active site" evidence="5">
    <location>
        <position position="18"/>
    </location>
</feature>
<evidence type="ECO:0000313" key="10">
    <source>
        <dbReference type="Proteomes" id="UP000198742"/>
    </source>
</evidence>
<sequence length="89" mass="9529">MAAVSVRVTGRVQGVAFRWHTEVEARRLGVTGWVRNEVDGSVLLHVEGDEVAVDDLVAWCHHGPPSARVEHVAVREAAPTGATSFTTTG</sequence>
<evidence type="ECO:0000256" key="5">
    <source>
        <dbReference type="PROSITE-ProRule" id="PRU00520"/>
    </source>
</evidence>
<dbReference type="PROSITE" id="PS00151">
    <property type="entry name" value="ACYLPHOSPHATASE_2"/>
    <property type="match status" value="1"/>
</dbReference>
<evidence type="ECO:0000256" key="2">
    <source>
        <dbReference type="ARBA" id="ARBA00012150"/>
    </source>
</evidence>
<evidence type="ECO:0000256" key="3">
    <source>
        <dbReference type="ARBA" id="ARBA00015991"/>
    </source>
</evidence>
<evidence type="ECO:0000313" key="9">
    <source>
        <dbReference type="EMBL" id="SEB74513.1"/>
    </source>
</evidence>
<evidence type="ECO:0000256" key="6">
    <source>
        <dbReference type="RuleBase" id="RU000553"/>
    </source>
</evidence>
<evidence type="ECO:0000256" key="7">
    <source>
        <dbReference type="RuleBase" id="RU004168"/>
    </source>
</evidence>
<dbReference type="EMBL" id="FNRT01000002">
    <property type="protein sequence ID" value="SEB74513.1"/>
    <property type="molecule type" value="Genomic_DNA"/>
</dbReference>
<dbReference type="RefSeq" id="WP_090968107.1">
    <property type="nucleotide sequence ID" value="NZ_FNRT01000002.1"/>
</dbReference>
<keyword evidence="5 6" id="KW-0378">Hydrolase</keyword>
<feature type="domain" description="Acylphosphatase-like" evidence="8">
    <location>
        <begin position="3"/>
        <end position="89"/>
    </location>
</feature>
<dbReference type="InterPro" id="IPR036046">
    <property type="entry name" value="Acylphosphatase-like_dom_sf"/>
</dbReference>
<dbReference type="PROSITE" id="PS00150">
    <property type="entry name" value="ACYLPHOSPHATASE_1"/>
    <property type="match status" value="1"/>
</dbReference>
<dbReference type="Pfam" id="PF00708">
    <property type="entry name" value="Acylphosphatase"/>
    <property type="match status" value="1"/>
</dbReference>
<organism evidence="9 10">
    <name type="scientific">Nocardioides exalbidus</name>
    <dbReference type="NCBI Taxonomy" id="402596"/>
    <lineage>
        <taxon>Bacteria</taxon>
        <taxon>Bacillati</taxon>
        <taxon>Actinomycetota</taxon>
        <taxon>Actinomycetes</taxon>
        <taxon>Propionibacteriales</taxon>
        <taxon>Nocardioidaceae</taxon>
        <taxon>Nocardioides</taxon>
    </lineage>
</organism>
<dbReference type="PRINTS" id="PR00112">
    <property type="entry name" value="ACYLPHPHTASE"/>
</dbReference>
<protein>
    <recommendedName>
        <fullName evidence="3 5">Acylphosphatase</fullName>
        <ecNumber evidence="2 5">3.6.1.7</ecNumber>
    </recommendedName>
</protein>
<proteinExistence type="inferred from homology"/>
<gene>
    <name evidence="9" type="ORF">SAMN04489844_0971</name>
</gene>
<dbReference type="InterPro" id="IPR020456">
    <property type="entry name" value="Acylphosphatase"/>
</dbReference>
<comment type="similarity">
    <text evidence="1 7">Belongs to the acylphosphatase family.</text>
</comment>
<evidence type="ECO:0000259" key="8">
    <source>
        <dbReference type="PROSITE" id="PS51160"/>
    </source>
</evidence>
<keyword evidence="10" id="KW-1185">Reference proteome</keyword>
<dbReference type="PROSITE" id="PS51160">
    <property type="entry name" value="ACYLPHOSPHATASE_3"/>
    <property type="match status" value="1"/>
</dbReference>
<name>A0A1H4LUY8_9ACTN</name>
<dbReference type="InterPro" id="IPR017968">
    <property type="entry name" value="Acylphosphatase_CS"/>
</dbReference>
<dbReference type="SUPFAM" id="SSF54975">
    <property type="entry name" value="Acylphosphatase/BLUF domain-like"/>
    <property type="match status" value="1"/>
</dbReference>
<dbReference type="PANTHER" id="PTHR47268:SF4">
    <property type="entry name" value="ACYLPHOSPHATASE"/>
    <property type="match status" value="1"/>
</dbReference>
<feature type="active site" evidence="5">
    <location>
        <position position="36"/>
    </location>
</feature>
<dbReference type="Proteomes" id="UP000198742">
    <property type="component" value="Unassembled WGS sequence"/>
</dbReference>
<dbReference type="OrthoDB" id="3182027at2"/>
<dbReference type="PANTHER" id="PTHR47268">
    <property type="entry name" value="ACYLPHOSPHATASE"/>
    <property type="match status" value="1"/>
</dbReference>
<comment type="catalytic activity">
    <reaction evidence="4 5 6">
        <text>an acyl phosphate + H2O = a carboxylate + phosphate + H(+)</text>
        <dbReference type="Rhea" id="RHEA:14965"/>
        <dbReference type="ChEBI" id="CHEBI:15377"/>
        <dbReference type="ChEBI" id="CHEBI:15378"/>
        <dbReference type="ChEBI" id="CHEBI:29067"/>
        <dbReference type="ChEBI" id="CHEBI:43474"/>
        <dbReference type="ChEBI" id="CHEBI:59918"/>
        <dbReference type="EC" id="3.6.1.7"/>
    </reaction>
</comment>
<reference evidence="10" key="1">
    <citation type="submission" date="2016-10" db="EMBL/GenBank/DDBJ databases">
        <authorList>
            <person name="Varghese N."/>
            <person name="Submissions S."/>
        </authorList>
    </citation>
    <scope>NUCLEOTIDE SEQUENCE [LARGE SCALE GENOMIC DNA]</scope>
    <source>
        <strain evidence="10">DSM 22017</strain>
    </source>
</reference>